<gene>
    <name evidence="1" type="ORF">OM075_18660</name>
</gene>
<name>A0AAE3M7F3_9BACT</name>
<dbReference type="InterPro" id="IPR025342">
    <property type="entry name" value="DUF4248"/>
</dbReference>
<evidence type="ECO:0000313" key="1">
    <source>
        <dbReference type="EMBL" id="MCW3788498.1"/>
    </source>
</evidence>
<dbReference type="EMBL" id="JAPDPJ010000055">
    <property type="protein sequence ID" value="MCW3788498.1"/>
    <property type="molecule type" value="Genomic_DNA"/>
</dbReference>
<accession>A0AAE3M7F3</accession>
<protein>
    <submittedName>
        <fullName evidence="1">DUF4248 domain-containing protein</fullName>
    </submittedName>
</protein>
<organism evidence="1 2">
    <name type="scientific">Plebeiibacterium sediminum</name>
    <dbReference type="NCBI Taxonomy" id="2992112"/>
    <lineage>
        <taxon>Bacteria</taxon>
        <taxon>Pseudomonadati</taxon>
        <taxon>Bacteroidota</taxon>
        <taxon>Bacteroidia</taxon>
        <taxon>Marinilabiliales</taxon>
        <taxon>Marinilabiliaceae</taxon>
        <taxon>Plebeiibacterium</taxon>
    </lineage>
</organism>
<reference evidence="1" key="1">
    <citation type="submission" date="2022-10" db="EMBL/GenBank/DDBJ databases">
        <authorList>
            <person name="Yu W.X."/>
        </authorList>
    </citation>
    <scope>NUCLEOTIDE SEQUENCE</scope>
    <source>
        <strain evidence="1">AAT</strain>
    </source>
</reference>
<dbReference type="RefSeq" id="WP_301192057.1">
    <property type="nucleotide sequence ID" value="NZ_JAPDPJ010000055.1"/>
</dbReference>
<evidence type="ECO:0000313" key="2">
    <source>
        <dbReference type="Proteomes" id="UP001209229"/>
    </source>
</evidence>
<sequence length="77" mass="9172">MIVRRTILKQDLVKKLYPDSISIKSAMQQLRNEIDICPTLKLKIEKAGNLKRHYYTKQQLLIILEHFCITLEEFELL</sequence>
<keyword evidence="2" id="KW-1185">Reference proteome</keyword>
<proteinExistence type="predicted"/>
<dbReference type="Proteomes" id="UP001209229">
    <property type="component" value="Unassembled WGS sequence"/>
</dbReference>
<comment type="caution">
    <text evidence="1">The sequence shown here is derived from an EMBL/GenBank/DDBJ whole genome shotgun (WGS) entry which is preliminary data.</text>
</comment>
<dbReference type="Pfam" id="PF14053">
    <property type="entry name" value="DUF4248"/>
    <property type="match status" value="1"/>
</dbReference>
<dbReference type="AlphaFoldDB" id="A0AAE3M7F3"/>